<protein>
    <submittedName>
        <fullName evidence="1">Uncharacterized protein</fullName>
    </submittedName>
</protein>
<name>A0A4Z1KML0_9HELO</name>
<sequence>MFLHLFNLIGTTQLGELVLEPPVCESEEYKTIYWDSAEESIEPWQRVAKRLSIKIKTTAEYDEDGDPESSDSNS</sequence>
<dbReference type="EMBL" id="PQXO01000234">
    <property type="protein sequence ID" value="TGO87327.1"/>
    <property type="molecule type" value="Genomic_DNA"/>
</dbReference>
<comment type="caution">
    <text evidence="1">The sequence shown here is derived from an EMBL/GenBank/DDBJ whole genome shotgun (WGS) entry which is preliminary data.</text>
</comment>
<keyword evidence="2" id="KW-1185">Reference proteome</keyword>
<dbReference type="Proteomes" id="UP000297280">
    <property type="component" value="Unassembled WGS sequence"/>
</dbReference>
<accession>A0A4Z1KML0</accession>
<gene>
    <name evidence="1" type="ORF">BPOR_0234g00130</name>
</gene>
<evidence type="ECO:0000313" key="1">
    <source>
        <dbReference type="EMBL" id="TGO87327.1"/>
    </source>
</evidence>
<proteinExistence type="predicted"/>
<reference evidence="1 2" key="1">
    <citation type="submission" date="2017-12" db="EMBL/GenBank/DDBJ databases">
        <title>Comparative genomics of Botrytis spp.</title>
        <authorList>
            <person name="Valero-Jimenez C.A."/>
            <person name="Tapia P."/>
            <person name="Veloso J."/>
            <person name="Silva-Moreno E."/>
            <person name="Staats M."/>
            <person name="Valdes J.H."/>
            <person name="Van Kan J.A.L."/>
        </authorList>
    </citation>
    <scope>NUCLEOTIDE SEQUENCE [LARGE SCALE GENOMIC DNA]</scope>
    <source>
        <strain evidence="1 2">MUCL3349</strain>
    </source>
</reference>
<evidence type="ECO:0000313" key="2">
    <source>
        <dbReference type="Proteomes" id="UP000297280"/>
    </source>
</evidence>
<organism evidence="1 2">
    <name type="scientific">Botrytis porri</name>
    <dbReference type="NCBI Taxonomy" id="87229"/>
    <lineage>
        <taxon>Eukaryota</taxon>
        <taxon>Fungi</taxon>
        <taxon>Dikarya</taxon>
        <taxon>Ascomycota</taxon>
        <taxon>Pezizomycotina</taxon>
        <taxon>Leotiomycetes</taxon>
        <taxon>Helotiales</taxon>
        <taxon>Sclerotiniaceae</taxon>
        <taxon>Botrytis</taxon>
    </lineage>
</organism>
<dbReference type="AlphaFoldDB" id="A0A4Z1KML0"/>